<dbReference type="KEGG" id="fri:FraEuI1c_1526"/>
<dbReference type="RefSeq" id="WP_013422707.1">
    <property type="nucleotide sequence ID" value="NC_014666.1"/>
</dbReference>
<evidence type="ECO:0000256" key="2">
    <source>
        <dbReference type="ARBA" id="ARBA00022840"/>
    </source>
</evidence>
<dbReference type="InterPro" id="IPR003593">
    <property type="entry name" value="AAA+_ATPase"/>
</dbReference>
<dbReference type="InterPro" id="IPR027417">
    <property type="entry name" value="P-loop_NTPase"/>
</dbReference>
<accession>E3J7H9</accession>
<keyword evidence="2" id="KW-0067">ATP-binding</keyword>
<dbReference type="InParanoid" id="E3J7H9"/>
<dbReference type="InterPro" id="IPR041664">
    <property type="entry name" value="AAA_16"/>
</dbReference>
<dbReference type="GO" id="GO:0004016">
    <property type="term" value="F:adenylate cyclase activity"/>
    <property type="evidence" value="ECO:0007669"/>
    <property type="project" value="TreeGrafter"/>
</dbReference>
<evidence type="ECO:0000313" key="4">
    <source>
        <dbReference type="EMBL" id="ADP79588.1"/>
    </source>
</evidence>
<dbReference type="SUPFAM" id="SSF48452">
    <property type="entry name" value="TPR-like"/>
    <property type="match status" value="1"/>
</dbReference>
<gene>
    <name evidence="4" type="ordered locus">FraEuI1c_1526</name>
</gene>
<dbReference type="OrthoDB" id="134712at2"/>
<organism evidence="4 5">
    <name type="scientific">Pseudofrankia inefficax (strain DSM 45817 / CECT 9037 / DDB 130130 / EuI1c)</name>
    <name type="common">Frankia inefficax</name>
    <dbReference type="NCBI Taxonomy" id="298654"/>
    <lineage>
        <taxon>Bacteria</taxon>
        <taxon>Bacillati</taxon>
        <taxon>Actinomycetota</taxon>
        <taxon>Actinomycetes</taxon>
        <taxon>Frankiales</taxon>
        <taxon>Frankiaceae</taxon>
        <taxon>Pseudofrankia</taxon>
    </lineage>
</organism>
<dbReference type="SUPFAM" id="SSF52540">
    <property type="entry name" value="P-loop containing nucleoside triphosphate hydrolases"/>
    <property type="match status" value="1"/>
</dbReference>
<keyword evidence="5" id="KW-1185">Reference proteome</keyword>
<evidence type="ECO:0000259" key="3">
    <source>
        <dbReference type="PROSITE" id="PS50043"/>
    </source>
</evidence>
<dbReference type="SUPFAM" id="SSF46894">
    <property type="entry name" value="C-terminal effector domain of the bipartite response regulators"/>
    <property type="match status" value="1"/>
</dbReference>
<dbReference type="GO" id="GO:0005524">
    <property type="term" value="F:ATP binding"/>
    <property type="evidence" value="ECO:0007669"/>
    <property type="project" value="UniProtKB-KW"/>
</dbReference>
<dbReference type="Pfam" id="PF13191">
    <property type="entry name" value="AAA_16"/>
    <property type="match status" value="1"/>
</dbReference>
<dbReference type="EMBL" id="CP002299">
    <property type="protein sequence ID" value="ADP79588.1"/>
    <property type="molecule type" value="Genomic_DNA"/>
</dbReference>
<dbReference type="Gene3D" id="1.25.40.10">
    <property type="entry name" value="Tetratricopeptide repeat domain"/>
    <property type="match status" value="1"/>
</dbReference>
<dbReference type="eggNOG" id="COG2197">
    <property type="taxonomic scope" value="Bacteria"/>
</dbReference>
<dbReference type="HOGENOM" id="CLU_006850_2_0_11"/>
<dbReference type="Gene3D" id="3.40.50.300">
    <property type="entry name" value="P-loop containing nucleotide triphosphate hydrolases"/>
    <property type="match status" value="1"/>
</dbReference>
<dbReference type="InterPro" id="IPR036388">
    <property type="entry name" value="WH-like_DNA-bd_sf"/>
</dbReference>
<evidence type="ECO:0000256" key="1">
    <source>
        <dbReference type="ARBA" id="ARBA00022741"/>
    </source>
</evidence>
<dbReference type="AlphaFoldDB" id="E3J7H9"/>
<dbReference type="PRINTS" id="PR00038">
    <property type="entry name" value="HTHLUXR"/>
</dbReference>
<dbReference type="InterPro" id="IPR011990">
    <property type="entry name" value="TPR-like_helical_dom_sf"/>
</dbReference>
<dbReference type="PANTHER" id="PTHR16305">
    <property type="entry name" value="TESTICULAR SOLUBLE ADENYLYL CYCLASE"/>
    <property type="match status" value="1"/>
</dbReference>
<evidence type="ECO:0000313" key="5">
    <source>
        <dbReference type="Proteomes" id="UP000002484"/>
    </source>
</evidence>
<dbReference type="GO" id="GO:0005737">
    <property type="term" value="C:cytoplasm"/>
    <property type="evidence" value="ECO:0007669"/>
    <property type="project" value="TreeGrafter"/>
</dbReference>
<dbReference type="GO" id="GO:0006355">
    <property type="term" value="P:regulation of DNA-templated transcription"/>
    <property type="evidence" value="ECO:0007669"/>
    <property type="project" value="InterPro"/>
</dbReference>
<dbReference type="STRING" id="298654.FraEuI1c_1526"/>
<dbReference type="eggNOG" id="COG3899">
    <property type="taxonomic scope" value="Bacteria"/>
</dbReference>
<dbReference type="Pfam" id="PF00196">
    <property type="entry name" value="GerE"/>
    <property type="match status" value="1"/>
</dbReference>
<reference evidence="4 5" key="1">
    <citation type="submission" date="2010-10" db="EMBL/GenBank/DDBJ databases">
        <title>Complete sequence of Frankia sp. EuI1c.</title>
        <authorList>
            <consortium name="US DOE Joint Genome Institute"/>
            <person name="Lucas S."/>
            <person name="Copeland A."/>
            <person name="Lapidus A."/>
            <person name="Cheng J.-F."/>
            <person name="Bruce D."/>
            <person name="Goodwin L."/>
            <person name="Pitluck S."/>
            <person name="Chertkov O."/>
            <person name="Detter J.C."/>
            <person name="Han C."/>
            <person name="Tapia R."/>
            <person name="Land M."/>
            <person name="Hauser L."/>
            <person name="Jeffries C."/>
            <person name="Kyrpides N."/>
            <person name="Ivanova N."/>
            <person name="Mikhailova N."/>
            <person name="Beauchemin N."/>
            <person name="Sen A."/>
            <person name="Sur S.A."/>
            <person name="Gtari M."/>
            <person name="Wall L."/>
            <person name="Tisa L."/>
            <person name="Woyke T."/>
        </authorList>
    </citation>
    <scope>NUCLEOTIDE SEQUENCE [LARGE SCALE GENOMIC DNA]</scope>
    <source>
        <strain evidence="5">DSM 45817 / CECT 9037 / EuI1c</strain>
    </source>
</reference>
<feature type="domain" description="HTH luxR-type" evidence="3">
    <location>
        <begin position="872"/>
        <end position="937"/>
    </location>
</feature>
<dbReference type="PROSITE" id="PS50043">
    <property type="entry name" value="HTH_LUXR_2"/>
    <property type="match status" value="1"/>
</dbReference>
<dbReference type="InterPro" id="IPR000792">
    <property type="entry name" value="Tscrpt_reg_LuxR_C"/>
</dbReference>
<sequence length="938" mass="98019">MAADDRFVGRQDELDLLRRRLADARAGSGGVVMVSGPAGIGKTRLIEELVAEAAPTPVVWGSAVADQGAPPLWPWTRALRGLPGPRDALSAVVAGDAQREHGSAQDAAATTFAADTQVIDALAATAAAAGLVIVLDDLHWADRATLRLLARVATEVRRLPVLVVGAHRGALAGALDALPRHGATDDVHLGPLAPAEAGAYLTSAVARSDPRAVRRAIELSGGNPLYLRTLSRVAAGPLRGDGGWAAAVGEAAEFRGLVTAAMRSAGPVAADAVEALSVLGAEADPALLGGLIGVDAGVAAHRLLPAVPTGLVEVAPVAGAPVRFAHSLVHDAVYASLAPRRRLTLHRRAAELLEPLARGRDERAGAVARHWARADEPSRAAGWAVRAADAARAAGAYDEAASYLESALDAADRAPADCGVDTTEVLLDLARAQYLGGHITAALASCERAATDGERSGRADVVARAAITVQGIGHPDTNARVEALCRRALAVGATGTAVLRSRIQAALACALIELGQVDEAARWSAQALVEAEATGDTDAELDAIHARVMVAWRPDQADEVYALGGRAIDLAGPTERPLARLWAHAWRSDRAVHRADLAAARIEVEAMRALAAQTGLPLVRWHLLRRRASFAALAGDFDGCRRLGGEAFALAVTWHDTSAHYIHLGQTVGLAMVRGDRTDLAAGWDLHLAEVHSLPPVARALLAAALHLAGRDAEAFDLYEPLLPVLVAARTAHDAAALTYLAFLATEFGDVPGCVKVRDWMAATLTTTLAVGAGSVFFYGATARVLGQLELGAGRPEAAIPLLEEGIRVDARLGARPFVVHGRLALARALTATGAIRPAAELARQAAADARRLDLPGPLRAADALIADAAGLARATDPLSDRENEVLALVAQAMSNRDIARALVLSERTVESHMRRILAKTGCANRVELARWRERRRS</sequence>
<dbReference type="Proteomes" id="UP000002484">
    <property type="component" value="Chromosome"/>
</dbReference>
<keyword evidence="1" id="KW-0547">Nucleotide-binding</keyword>
<dbReference type="SMART" id="SM00382">
    <property type="entry name" value="AAA"/>
    <property type="match status" value="1"/>
</dbReference>
<protein>
    <submittedName>
        <fullName evidence="4">Transcriptional regulator, LuxR family</fullName>
    </submittedName>
</protein>
<dbReference type="CDD" id="cd06170">
    <property type="entry name" value="LuxR_C_like"/>
    <property type="match status" value="1"/>
</dbReference>
<dbReference type="InterPro" id="IPR016032">
    <property type="entry name" value="Sig_transdc_resp-reg_C-effctor"/>
</dbReference>
<proteinExistence type="predicted"/>
<dbReference type="Gene3D" id="1.10.10.10">
    <property type="entry name" value="Winged helix-like DNA-binding domain superfamily/Winged helix DNA-binding domain"/>
    <property type="match status" value="1"/>
</dbReference>
<dbReference type="GO" id="GO:0003677">
    <property type="term" value="F:DNA binding"/>
    <property type="evidence" value="ECO:0007669"/>
    <property type="project" value="InterPro"/>
</dbReference>
<dbReference type="SMART" id="SM00421">
    <property type="entry name" value="HTH_LUXR"/>
    <property type="match status" value="1"/>
</dbReference>
<name>E3J7H9_PSEI1</name>
<dbReference type="PANTHER" id="PTHR16305:SF28">
    <property type="entry name" value="GUANYLATE CYCLASE DOMAIN-CONTAINING PROTEIN"/>
    <property type="match status" value="1"/>
</dbReference>